<dbReference type="InterPro" id="IPR022812">
    <property type="entry name" value="Dynamin"/>
</dbReference>
<dbReference type="Pfam" id="PF00350">
    <property type="entry name" value="Dynamin_N"/>
    <property type="match status" value="1"/>
</dbReference>
<feature type="domain" description="Dynamin-type G" evidence="4">
    <location>
        <begin position="28"/>
        <end position="321"/>
    </location>
</feature>
<dbReference type="InterPro" id="IPR030381">
    <property type="entry name" value="G_DYNAMIN_dom"/>
</dbReference>
<dbReference type="GO" id="GO:0006897">
    <property type="term" value="P:endocytosis"/>
    <property type="evidence" value="ECO:0007669"/>
    <property type="project" value="TreeGrafter"/>
</dbReference>
<dbReference type="Pfam" id="PF02212">
    <property type="entry name" value="GED"/>
    <property type="match status" value="1"/>
</dbReference>
<proteinExistence type="predicted"/>
<dbReference type="STRING" id="1432307.W9C978"/>
<dbReference type="GO" id="GO:0005525">
    <property type="term" value="F:GTP binding"/>
    <property type="evidence" value="ECO:0007669"/>
    <property type="project" value="InterPro"/>
</dbReference>
<dbReference type="InterPro" id="IPR027417">
    <property type="entry name" value="P-loop_NTPase"/>
</dbReference>
<dbReference type="GO" id="GO:0016020">
    <property type="term" value="C:membrane"/>
    <property type="evidence" value="ECO:0007669"/>
    <property type="project" value="TreeGrafter"/>
</dbReference>
<dbReference type="GO" id="GO:0008017">
    <property type="term" value="F:microtubule binding"/>
    <property type="evidence" value="ECO:0007669"/>
    <property type="project" value="TreeGrafter"/>
</dbReference>
<dbReference type="HOGENOM" id="CLU_008964_7_2_1"/>
<dbReference type="PANTHER" id="PTHR11566">
    <property type="entry name" value="DYNAMIN"/>
    <property type="match status" value="1"/>
</dbReference>
<dbReference type="FunFam" id="3.40.50.300:FF:001425">
    <property type="entry name" value="Dynamin GTPase, putative"/>
    <property type="match status" value="1"/>
</dbReference>
<name>W9C978_SCLBF</name>
<evidence type="ECO:0000313" key="5">
    <source>
        <dbReference type="EMBL" id="ESZ92343.1"/>
    </source>
</evidence>
<dbReference type="Proteomes" id="UP000019487">
    <property type="component" value="Unassembled WGS sequence"/>
</dbReference>
<dbReference type="Pfam" id="PF01031">
    <property type="entry name" value="Dynamin_M"/>
    <property type="match status" value="1"/>
</dbReference>
<dbReference type="EMBL" id="AYSA01000393">
    <property type="protein sequence ID" value="ESZ92343.1"/>
    <property type="molecule type" value="Genomic_DNA"/>
</dbReference>
<dbReference type="InterPro" id="IPR001401">
    <property type="entry name" value="Dynamin_GTPase"/>
</dbReference>
<dbReference type="Gene3D" id="1.20.120.1240">
    <property type="entry name" value="Dynamin, middle domain"/>
    <property type="match status" value="1"/>
</dbReference>
<protein>
    <submittedName>
        <fullName evidence="5">Interferon-induced GTP-binding protein Mx2</fullName>
    </submittedName>
</protein>
<dbReference type="InterPro" id="IPR020850">
    <property type="entry name" value="GED_dom"/>
</dbReference>
<dbReference type="Gene3D" id="3.40.50.300">
    <property type="entry name" value="P-loop containing nucleotide triphosphate hydrolases"/>
    <property type="match status" value="1"/>
</dbReference>
<dbReference type="GO" id="GO:0005874">
    <property type="term" value="C:microtubule"/>
    <property type="evidence" value="ECO:0007669"/>
    <property type="project" value="TreeGrafter"/>
</dbReference>
<dbReference type="GO" id="GO:0003924">
    <property type="term" value="F:GTPase activity"/>
    <property type="evidence" value="ECO:0007669"/>
    <property type="project" value="InterPro"/>
</dbReference>
<evidence type="ECO:0000259" key="3">
    <source>
        <dbReference type="PROSITE" id="PS51388"/>
    </source>
</evidence>
<dbReference type="InterPro" id="IPR045063">
    <property type="entry name" value="Dynamin_N"/>
</dbReference>
<evidence type="ECO:0000313" key="6">
    <source>
        <dbReference type="Proteomes" id="UP000019487"/>
    </source>
</evidence>
<evidence type="ECO:0000256" key="1">
    <source>
        <dbReference type="ARBA" id="ARBA00022741"/>
    </source>
</evidence>
<comment type="caution">
    <text evidence="5">The sequence shown here is derived from an EMBL/GenBank/DDBJ whole genome shotgun (WGS) entry which is preliminary data.</text>
</comment>
<dbReference type="CDD" id="cd08771">
    <property type="entry name" value="DLP_1"/>
    <property type="match status" value="1"/>
</dbReference>
<keyword evidence="6" id="KW-1185">Reference proteome</keyword>
<dbReference type="PROSITE" id="PS51388">
    <property type="entry name" value="GED"/>
    <property type="match status" value="1"/>
</dbReference>
<dbReference type="PRINTS" id="PR00195">
    <property type="entry name" value="DYNAMIN"/>
</dbReference>
<dbReference type="OrthoDB" id="415706at2759"/>
<evidence type="ECO:0000256" key="2">
    <source>
        <dbReference type="ARBA" id="ARBA00023134"/>
    </source>
</evidence>
<dbReference type="GO" id="GO:0000266">
    <property type="term" value="P:mitochondrial fission"/>
    <property type="evidence" value="ECO:0007669"/>
    <property type="project" value="TreeGrafter"/>
</dbReference>
<dbReference type="SMART" id="SM00053">
    <property type="entry name" value="DYNc"/>
    <property type="match status" value="1"/>
</dbReference>
<sequence length="698" mass="78648">MVTGQTGLGNQATLTKIDKLRELNIGKVIPLPQLVVAGDQSSGKSSLLESLTGFSFPRGTGLCTRYVTQITCCRGPETSILVSIIPRPNADETLKAQLLQFQPCIKEMNNDDLAKIFEEANLAMGIRISKNDGDISRGAFSQDILKIEINGPKQDHLTVIDVPGIFRVATPGLTTESDIALVENMVKSYMNSPRTIILTVIPCNVDIATQEILKLANMADPSGVRTMGVLTKPDLATEKVTKDTIIDLVSENPSTLKLGYYIVKNRSADDNNISTVAEHLDAENAFFMAPPWLTVADRCGIAHLKERLRELLMNISKQETPKVRSEIEQHLFDCRQNLETMGPSRTDQSSQRLYLAKLASKFQDTTQAALNGYYTGDKIFKKDPNLKLITKIIKLNEDFSDVFWRHGHKQHFGDNRDDEGESFFGRDMGHVTFGIPLNQYHEIKDILTKDYCCPEPSKEPLLSHIEKVYESSRGPELGTFGGTILAIVFEEQTEKWEPLVLSHTSRAIEIVHEYIFQLIAKLCPKEQVRDQLWNALLVDKLRKAYRKAMNHARFLLDIERGGRPITFNHYFNTNLQKERSQHISDSFNAMKISSKGNQCAVNKDNRRQVCEDILDTLASYYKVSRKRFVDVICQQVVHHFLLEGSDSPLKVLGPELVMGLDPEQLEQIAGEDIESRQKRQGLEREIKSYEAALKVLRA</sequence>
<dbReference type="GO" id="GO:0048312">
    <property type="term" value="P:intracellular distribution of mitochondria"/>
    <property type="evidence" value="ECO:0007669"/>
    <property type="project" value="TreeGrafter"/>
</dbReference>
<dbReference type="GO" id="GO:0005739">
    <property type="term" value="C:mitochondrion"/>
    <property type="evidence" value="ECO:0007669"/>
    <property type="project" value="TreeGrafter"/>
</dbReference>
<gene>
    <name evidence="5" type="ORF">SBOR_7272</name>
</gene>
<dbReference type="PANTHER" id="PTHR11566:SF215">
    <property type="entry name" value="DYNAMIN GTPASE"/>
    <property type="match status" value="1"/>
</dbReference>
<dbReference type="InterPro" id="IPR003130">
    <property type="entry name" value="GED"/>
</dbReference>
<dbReference type="AlphaFoldDB" id="W9C978"/>
<dbReference type="SUPFAM" id="SSF52540">
    <property type="entry name" value="P-loop containing nucleoside triphosphate hydrolases"/>
    <property type="match status" value="1"/>
</dbReference>
<keyword evidence="1" id="KW-0547">Nucleotide-binding</keyword>
<organism evidence="5 6">
    <name type="scientific">Sclerotinia borealis (strain F-4128)</name>
    <dbReference type="NCBI Taxonomy" id="1432307"/>
    <lineage>
        <taxon>Eukaryota</taxon>
        <taxon>Fungi</taxon>
        <taxon>Dikarya</taxon>
        <taxon>Ascomycota</taxon>
        <taxon>Pezizomycotina</taxon>
        <taxon>Leotiomycetes</taxon>
        <taxon>Helotiales</taxon>
        <taxon>Sclerotiniaceae</taxon>
        <taxon>Sclerotinia</taxon>
    </lineage>
</organism>
<keyword evidence="2" id="KW-0342">GTP-binding</keyword>
<dbReference type="PROSITE" id="PS51718">
    <property type="entry name" value="G_DYNAMIN_2"/>
    <property type="match status" value="1"/>
</dbReference>
<dbReference type="GO" id="GO:0016559">
    <property type="term" value="P:peroxisome fission"/>
    <property type="evidence" value="ECO:0007669"/>
    <property type="project" value="TreeGrafter"/>
</dbReference>
<reference evidence="5 6" key="1">
    <citation type="journal article" date="2014" name="Genome Announc.">
        <title>Draft genome sequence of Sclerotinia borealis, a psychrophilic plant pathogenic fungus.</title>
        <authorList>
            <person name="Mardanov A.V."/>
            <person name="Beletsky A.V."/>
            <person name="Kadnikov V.V."/>
            <person name="Ignatov A.N."/>
            <person name="Ravin N.V."/>
        </authorList>
    </citation>
    <scope>NUCLEOTIDE SEQUENCE [LARGE SCALE GENOMIC DNA]</scope>
    <source>
        <strain evidence="6">F-4157</strain>
    </source>
</reference>
<accession>W9C978</accession>
<evidence type="ECO:0000259" key="4">
    <source>
        <dbReference type="PROSITE" id="PS51718"/>
    </source>
</evidence>
<dbReference type="InterPro" id="IPR000375">
    <property type="entry name" value="Dynamin_stalk"/>
</dbReference>
<feature type="domain" description="GED" evidence="3">
    <location>
        <begin position="610"/>
        <end position="698"/>
    </location>
</feature>